<dbReference type="EMBL" id="CP042436">
    <property type="protein sequence ID" value="QEC61993.1"/>
    <property type="molecule type" value="Genomic_DNA"/>
</dbReference>
<dbReference type="AlphaFoldDB" id="A0A5B8USR7"/>
<evidence type="ECO:0000259" key="3">
    <source>
        <dbReference type="Pfam" id="PF08327"/>
    </source>
</evidence>
<comment type="similarity">
    <text evidence="1">Belongs to the AHA1 family.</text>
</comment>
<dbReference type="InterPro" id="IPR023393">
    <property type="entry name" value="START-like_dom_sf"/>
</dbReference>
<sequence length="320" mass="36383">MKDTATSPDKFGGKTDDREIVINRLLDAPRELVFEAWTNPKHLVNWWGCQGFSSTFHHIEIKPGGKWHFEMNGPGGVSFPNFVLFTEVVKPERLAYLHAADESYDANFKVTVTFEQRGAKTWLTMRSIYASAAERDFAVKQFGVVEGSNQTIDKLELYIKSRFDLQKQLKTTTMSRVTTYLNFSTETEQAFNFYKSVFGTEFSGPGIARFGEIPPHEGMPPLSEEDKKLILHIELPILGGHILKGTDAPESMGFTLKRGDNMHINLEPDTREETKRLFDGLSEGGQITMPLMDMFWGAYYGSFTDKFGINWMVNCTEEKK</sequence>
<protein>
    <submittedName>
        <fullName evidence="4">Uncharacterized protein</fullName>
    </submittedName>
</protein>
<organism evidence="4 5">
    <name type="scientific">Mucilaginibacter ginsenosidivorans</name>
    <dbReference type="NCBI Taxonomy" id="398053"/>
    <lineage>
        <taxon>Bacteria</taxon>
        <taxon>Pseudomonadati</taxon>
        <taxon>Bacteroidota</taxon>
        <taxon>Sphingobacteriia</taxon>
        <taxon>Sphingobacteriales</taxon>
        <taxon>Sphingobacteriaceae</taxon>
        <taxon>Mucilaginibacter</taxon>
    </lineage>
</organism>
<accession>A0A5B8USR7</accession>
<keyword evidence="5" id="KW-1185">Reference proteome</keyword>
<dbReference type="Pfam" id="PF08327">
    <property type="entry name" value="AHSA1"/>
    <property type="match status" value="1"/>
</dbReference>
<dbReference type="Gene3D" id="3.10.180.10">
    <property type="entry name" value="2,3-Dihydroxybiphenyl 1,2-Dioxygenase, domain 1"/>
    <property type="match status" value="1"/>
</dbReference>
<dbReference type="Proteomes" id="UP000321479">
    <property type="component" value="Chromosome"/>
</dbReference>
<dbReference type="InterPro" id="IPR004360">
    <property type="entry name" value="Glyas_Fos-R_dOase_dom"/>
</dbReference>
<dbReference type="InterPro" id="IPR028973">
    <property type="entry name" value="PhnB-like"/>
</dbReference>
<feature type="domain" description="Activator of Hsp90 ATPase homologue 1/2-like C-terminal" evidence="3">
    <location>
        <begin position="27"/>
        <end position="159"/>
    </location>
</feature>
<dbReference type="Gene3D" id="3.30.530.20">
    <property type="match status" value="1"/>
</dbReference>
<dbReference type="SUPFAM" id="SSF54593">
    <property type="entry name" value="Glyoxalase/Bleomycin resistance protein/Dihydroxybiphenyl dioxygenase"/>
    <property type="match status" value="1"/>
</dbReference>
<evidence type="ECO:0000313" key="4">
    <source>
        <dbReference type="EMBL" id="QEC61993.1"/>
    </source>
</evidence>
<evidence type="ECO:0000256" key="1">
    <source>
        <dbReference type="ARBA" id="ARBA00006817"/>
    </source>
</evidence>
<gene>
    <name evidence="4" type="ORF">FRZ54_05120</name>
</gene>
<dbReference type="RefSeq" id="WP_147030570.1">
    <property type="nucleotide sequence ID" value="NZ_CP042436.1"/>
</dbReference>
<reference evidence="4 5" key="1">
    <citation type="journal article" date="2017" name="Curr. Microbiol.">
        <title>Mucilaginibacter ginsenosidivorans sp. nov., Isolated from Soil of Ginseng Field.</title>
        <authorList>
            <person name="Kim M.M."/>
            <person name="Siddiqi M.Z."/>
            <person name="Im W.T."/>
        </authorList>
    </citation>
    <scope>NUCLEOTIDE SEQUENCE [LARGE SCALE GENOMIC DNA]</scope>
    <source>
        <strain evidence="4 5">Gsoil 3017</strain>
    </source>
</reference>
<feature type="domain" description="Glyoxalase/fosfomycin resistance/dioxygenase" evidence="2">
    <location>
        <begin position="187"/>
        <end position="313"/>
    </location>
</feature>
<dbReference type="PANTHER" id="PTHR33990">
    <property type="entry name" value="PROTEIN YJDN-RELATED"/>
    <property type="match status" value="1"/>
</dbReference>
<dbReference type="PANTHER" id="PTHR33990:SF1">
    <property type="entry name" value="PROTEIN YJDN"/>
    <property type="match status" value="1"/>
</dbReference>
<proteinExistence type="inferred from homology"/>
<dbReference type="Pfam" id="PF00903">
    <property type="entry name" value="Glyoxalase"/>
    <property type="match status" value="1"/>
</dbReference>
<evidence type="ECO:0000313" key="5">
    <source>
        <dbReference type="Proteomes" id="UP000321479"/>
    </source>
</evidence>
<evidence type="ECO:0000259" key="2">
    <source>
        <dbReference type="Pfam" id="PF00903"/>
    </source>
</evidence>
<dbReference type="SUPFAM" id="SSF55961">
    <property type="entry name" value="Bet v1-like"/>
    <property type="match status" value="1"/>
</dbReference>
<dbReference type="InterPro" id="IPR013538">
    <property type="entry name" value="ASHA1/2-like_C"/>
</dbReference>
<dbReference type="InterPro" id="IPR029068">
    <property type="entry name" value="Glyas_Bleomycin-R_OHBP_Dase"/>
</dbReference>
<dbReference type="CDD" id="cd06588">
    <property type="entry name" value="PhnB_like"/>
    <property type="match status" value="1"/>
</dbReference>
<dbReference type="KEGG" id="mgin:FRZ54_05120"/>
<name>A0A5B8USR7_9SPHI</name>
<dbReference type="OrthoDB" id="9795306at2"/>
<dbReference type="CDD" id="cd08894">
    <property type="entry name" value="SRPBCC_CalC_Aha1-like_1"/>
    <property type="match status" value="1"/>
</dbReference>